<dbReference type="HOGENOM" id="CLU_916602_0_0_1"/>
<name>M4B5Q8_HYAAE</name>
<organism evidence="3 4">
    <name type="scientific">Hyaloperonospora arabidopsidis (strain Emoy2)</name>
    <name type="common">Downy mildew agent</name>
    <name type="synonym">Peronospora arabidopsidis</name>
    <dbReference type="NCBI Taxonomy" id="559515"/>
    <lineage>
        <taxon>Eukaryota</taxon>
        <taxon>Sar</taxon>
        <taxon>Stramenopiles</taxon>
        <taxon>Oomycota</taxon>
        <taxon>Peronosporomycetes</taxon>
        <taxon>Peronosporales</taxon>
        <taxon>Peronosporaceae</taxon>
        <taxon>Hyaloperonospora</taxon>
    </lineage>
</organism>
<sequence length="304" mass="34717">MRIFYLFAPPLSGVFLVITGLATGLEEIEPPPSRDHAVKSETAKNVLRTDNYPEDRTTSIEGPAVDLAYKIESFMSKVGDFLIAVCNPRMARRFNRQKYSGLPSRDPVPAFAIPERDPQPYWLARTIDDLKTVSPPMRPDAISMEMKENDNKLALQQLDEVKRMAKEYYRVAPTTSSGQISVSKSEPLKALYDHPRITAELSRLRDMNMCEDAKTFHTILEDVGIVQAAKQFRAWKSDTQKNKLGAQYEQLLFNLWIMNEQKPEDVLAVFLAESSDDLYFARDVVAHYMVHLIRTKERLINDSV</sequence>
<feature type="compositionally biased region" description="Basic and acidic residues" evidence="1">
    <location>
        <begin position="32"/>
        <end position="42"/>
    </location>
</feature>
<evidence type="ECO:0000256" key="2">
    <source>
        <dbReference type="SAM" id="SignalP"/>
    </source>
</evidence>
<dbReference type="EMBL" id="JH598461">
    <property type="status" value="NOT_ANNOTATED_CDS"/>
    <property type="molecule type" value="Genomic_DNA"/>
</dbReference>
<protein>
    <recommendedName>
        <fullName evidence="5">RxLR effector candidate protein</fullName>
    </recommendedName>
</protein>
<evidence type="ECO:0000256" key="1">
    <source>
        <dbReference type="SAM" id="MobiDB-lite"/>
    </source>
</evidence>
<dbReference type="EnsemblProtists" id="HpaT801608">
    <property type="protein sequence ID" value="HpaP801608"/>
    <property type="gene ID" value="HpaG801608"/>
</dbReference>
<feature type="signal peptide" evidence="2">
    <location>
        <begin position="1"/>
        <end position="24"/>
    </location>
</feature>
<dbReference type="InParanoid" id="M4B5Q8"/>
<reference evidence="3" key="2">
    <citation type="submission" date="2015-06" db="UniProtKB">
        <authorList>
            <consortium name="EnsemblProtists"/>
        </authorList>
    </citation>
    <scope>IDENTIFICATION</scope>
    <source>
        <strain evidence="3">Emoy2</strain>
    </source>
</reference>
<keyword evidence="2" id="KW-0732">Signal</keyword>
<feature type="chain" id="PRO_5004048493" description="RxLR effector candidate protein" evidence="2">
    <location>
        <begin position="25"/>
        <end position="304"/>
    </location>
</feature>
<reference evidence="4" key="1">
    <citation type="journal article" date="2010" name="Science">
        <title>Signatures of adaptation to obligate biotrophy in the Hyaloperonospora arabidopsidis genome.</title>
        <authorList>
            <person name="Baxter L."/>
            <person name="Tripathy S."/>
            <person name="Ishaque N."/>
            <person name="Boot N."/>
            <person name="Cabral A."/>
            <person name="Kemen E."/>
            <person name="Thines M."/>
            <person name="Ah-Fong A."/>
            <person name="Anderson R."/>
            <person name="Badejoko W."/>
            <person name="Bittner-Eddy P."/>
            <person name="Boore J.L."/>
            <person name="Chibucos M.C."/>
            <person name="Coates M."/>
            <person name="Dehal P."/>
            <person name="Delehaunty K."/>
            <person name="Dong S."/>
            <person name="Downton P."/>
            <person name="Dumas B."/>
            <person name="Fabro G."/>
            <person name="Fronick C."/>
            <person name="Fuerstenberg S.I."/>
            <person name="Fulton L."/>
            <person name="Gaulin E."/>
            <person name="Govers F."/>
            <person name="Hughes L."/>
            <person name="Humphray S."/>
            <person name="Jiang R.H."/>
            <person name="Judelson H."/>
            <person name="Kamoun S."/>
            <person name="Kyung K."/>
            <person name="Meijer H."/>
            <person name="Minx P."/>
            <person name="Morris P."/>
            <person name="Nelson J."/>
            <person name="Phuntumart V."/>
            <person name="Qutob D."/>
            <person name="Rehmany A."/>
            <person name="Rougon-Cardoso A."/>
            <person name="Ryden P."/>
            <person name="Torto-Alalibo T."/>
            <person name="Studholme D."/>
            <person name="Wang Y."/>
            <person name="Win J."/>
            <person name="Wood J."/>
            <person name="Clifton S.W."/>
            <person name="Rogers J."/>
            <person name="Van den Ackerveken G."/>
            <person name="Jones J.D."/>
            <person name="McDowell J.M."/>
            <person name="Beynon J."/>
            <person name="Tyler B.M."/>
        </authorList>
    </citation>
    <scope>NUCLEOTIDE SEQUENCE [LARGE SCALE GENOMIC DNA]</scope>
    <source>
        <strain evidence="4">Emoy2</strain>
    </source>
</reference>
<evidence type="ECO:0008006" key="5">
    <source>
        <dbReference type="Google" id="ProtNLM"/>
    </source>
</evidence>
<evidence type="ECO:0000313" key="3">
    <source>
        <dbReference type="EnsemblProtists" id="HpaP801608"/>
    </source>
</evidence>
<evidence type="ECO:0000313" key="4">
    <source>
        <dbReference type="Proteomes" id="UP000011713"/>
    </source>
</evidence>
<dbReference type="Proteomes" id="UP000011713">
    <property type="component" value="Unassembled WGS sequence"/>
</dbReference>
<feature type="region of interest" description="Disordered" evidence="1">
    <location>
        <begin position="28"/>
        <end position="59"/>
    </location>
</feature>
<dbReference type="VEuPathDB" id="FungiDB:HpaG801608"/>
<keyword evidence="4" id="KW-1185">Reference proteome</keyword>
<accession>M4B5Q8</accession>
<proteinExistence type="predicted"/>
<dbReference type="AlphaFoldDB" id="M4B5Q8"/>